<dbReference type="PANTHER" id="PTHR19959:SF119">
    <property type="entry name" value="FUNGAL LIPASE-LIKE DOMAIN-CONTAINING PROTEIN"/>
    <property type="match status" value="1"/>
</dbReference>
<dbReference type="InterPro" id="IPR019734">
    <property type="entry name" value="TPR_rpt"/>
</dbReference>
<dbReference type="OrthoDB" id="3218567at2"/>
<feature type="domain" description="Orc1-like AAA ATPase" evidence="1">
    <location>
        <begin position="259"/>
        <end position="408"/>
    </location>
</feature>
<dbReference type="Gene3D" id="3.40.50.1460">
    <property type="match status" value="1"/>
</dbReference>
<dbReference type="InterPro" id="IPR041664">
    <property type="entry name" value="AAA_16"/>
</dbReference>
<name>A0A2T0K8E7_9ACTN</name>
<dbReference type="Pfam" id="PF13191">
    <property type="entry name" value="AAA_16"/>
    <property type="match status" value="1"/>
</dbReference>
<dbReference type="InterPro" id="IPR027417">
    <property type="entry name" value="P-loop_NTPase"/>
</dbReference>
<organism evidence="2 3">
    <name type="scientific">Actinoplanes italicus</name>
    <dbReference type="NCBI Taxonomy" id="113567"/>
    <lineage>
        <taxon>Bacteria</taxon>
        <taxon>Bacillati</taxon>
        <taxon>Actinomycetota</taxon>
        <taxon>Actinomycetes</taxon>
        <taxon>Micromonosporales</taxon>
        <taxon>Micromonosporaceae</taxon>
        <taxon>Actinoplanes</taxon>
    </lineage>
</organism>
<dbReference type="Gene3D" id="3.40.50.300">
    <property type="entry name" value="P-loop containing nucleotide triphosphate hydrolases"/>
    <property type="match status" value="1"/>
</dbReference>
<dbReference type="SUPFAM" id="SSF48452">
    <property type="entry name" value="TPR-like"/>
    <property type="match status" value="3"/>
</dbReference>
<evidence type="ECO:0000259" key="1">
    <source>
        <dbReference type="Pfam" id="PF13191"/>
    </source>
</evidence>
<dbReference type="Proteomes" id="UP000239415">
    <property type="component" value="Unassembled WGS sequence"/>
</dbReference>
<reference evidence="2 3" key="1">
    <citation type="submission" date="2018-03" db="EMBL/GenBank/DDBJ databases">
        <title>Genomic Encyclopedia of Archaeal and Bacterial Type Strains, Phase II (KMG-II): from individual species to whole genera.</title>
        <authorList>
            <person name="Goeker M."/>
        </authorList>
    </citation>
    <scope>NUCLEOTIDE SEQUENCE [LARGE SCALE GENOMIC DNA]</scope>
    <source>
        <strain evidence="2 3">DSM 43146</strain>
    </source>
</reference>
<dbReference type="Gene3D" id="1.25.40.10">
    <property type="entry name" value="Tetratricopeptide repeat domain"/>
    <property type="match status" value="4"/>
</dbReference>
<dbReference type="SUPFAM" id="SSF52540">
    <property type="entry name" value="P-loop containing nucleoside triphosphate hydrolases"/>
    <property type="match status" value="1"/>
</dbReference>
<dbReference type="SMART" id="SM00028">
    <property type="entry name" value="TPR"/>
    <property type="match status" value="11"/>
</dbReference>
<sequence length="1597" mass="170225">MGLFVGIGVGSYDQDQHPALPRAVPDVTEFAERLSGHFVETVLIDPDEEAVRKRLRRLAGEADGALVLLWAGHGTGDPAHLVLLASDSRAVPNDGFDATQVARACAGSGASQILLILDTCYSGGGLPAATVAAEVLHQLPVDHDHMWVGVLTSCAAVETAQDGLLGERLRMLLDRGPRQPVLRVRWSVHNRFIRGDDLCDALIKEWDSDRQTPQFQGRGSAWWMFPNPLYDPGAPEQVVEHLLWAARSSGRGDERSWFTGRTIEVNQVVEWVRSGEPGVYVVTGSPGTGKSAITGRVVSLSNPHERDRLLTEGRRWEHDDPGERSVRAHLHARGLSVDQAADLIAGQLVAGGLLPAQEARRNAAELVGQVQRVVEAGTAPPVIVVDGVDEARGEAFALADELLTRLARFAVVVVSTRDLPRLGGGAGLVSTLSPGGPGIDLDAADARDRTARDVVEYVSARLAGVDPAMDPMSVAEQVGAGVAADRGRTGRPFLLARLVADQLSASPVDTTDPAWRDRVAISVEQAFDHDMSMISAPPSGSALLMNDHVAGARALLTALTRAYGAGLPEEEWLAIANATRSPETRFDRDDLSWVLDQLGRYVIQDSEYGTAVYRVAHQSLADHLRPPFRSSHQQPFDPGALPIAESLTALYRTKIDAGLAVDGPVYLWRYLWRHASDAGPEGLGLLRGLAEINASLAGYLAAAALAISERHSQWGYWHEAVGPTEGAVSLFRMLAADNPAFLPDLTGALNNLGNCYSNVGRLADAVAPTEEAVTLLRALAADNPAFVHDLAMALNNLGNCYSDVGRRLDAIAPTEEAVTLRRALATDNPAFLPDLAMTLNNLGSHYSRVGRRQDAIAPTEEAVTLRRALATDNPAFLPDLAMTLNNLSISYSDVGRRQDAIAPGEEAVTLQRALAADNPAFLPDLATALNNLGNRYSDVGRRQDAIAPTEEALTLLRALAADNPAFLPDLASTLINLGISYSDVGRRQDAIAPTEEGLTLYRTLAADNPAFLPDLAMALNSLGSCYSDVGRRQDAIAPGEEAVTLLRALATDNPAFLPNLATTLNNLGNHYSNVGGREEAIAPTEEAVSLRRALATDNPAFLPDLAVALTNLGTHYSNVGRSADAIASTEEAAALLRALATDNPAFLPNLAMTLNNLGNHYSNVGRSADAIASTEEAATLLRALATDNPAFLPNLAMALNNLGNHYSNVRRPADAIAPTEEAVVLYRTLAAENPAVIPDLASALNNLGTQYNNVGIPSAVESRWQATLIDLPDSHAAYLYFARAAAAQPGTPAAADWVISGLRLAAGTQDLLGALHEQARRHRDADPDSFDRTWAATGDEPPDWLDVEPGLLATARAWIETPTFPAERDHLAGHPELLDADADVAVAEALLAVDEQEAGRYHRLRENARAQGVDEAYRPLLLRILAAEFVGADPVEQAAMLSEHHDDLLTESVRDTFAEIAEGDESGMAERADAIIALAQIDAAGPALEALVHPEQFAGLLATIAESADTTGLEATAFLAGTITRTDEAASTADFYSAVAAALADDLDTAAELLNTARRRTPDQTNAWIVRLAEIGRRHPAALSLIAVLTTPPEGTE</sequence>
<accession>A0A2T0K8E7</accession>
<dbReference type="EMBL" id="PVMZ01000010">
    <property type="protein sequence ID" value="PRX19355.1"/>
    <property type="molecule type" value="Genomic_DNA"/>
</dbReference>
<dbReference type="Pfam" id="PF13374">
    <property type="entry name" value="TPR_10"/>
    <property type="match status" value="4"/>
</dbReference>
<comment type="caution">
    <text evidence="2">The sequence shown here is derived from an EMBL/GenBank/DDBJ whole genome shotgun (WGS) entry which is preliminary data.</text>
</comment>
<protein>
    <submittedName>
        <fullName evidence="2">Tetratricopeptide repeat protein</fullName>
    </submittedName>
</protein>
<evidence type="ECO:0000313" key="3">
    <source>
        <dbReference type="Proteomes" id="UP000239415"/>
    </source>
</evidence>
<keyword evidence="3" id="KW-1185">Reference proteome</keyword>
<dbReference type="PANTHER" id="PTHR19959">
    <property type="entry name" value="KINESIN LIGHT CHAIN"/>
    <property type="match status" value="1"/>
</dbReference>
<gene>
    <name evidence="2" type="ORF">CLV67_110107</name>
</gene>
<dbReference type="InterPro" id="IPR011990">
    <property type="entry name" value="TPR-like_helical_dom_sf"/>
</dbReference>
<evidence type="ECO:0000313" key="2">
    <source>
        <dbReference type="EMBL" id="PRX19355.1"/>
    </source>
</evidence>
<dbReference type="RefSeq" id="WP_106322236.1">
    <property type="nucleotide sequence ID" value="NZ_PVMZ01000010.1"/>
</dbReference>
<proteinExistence type="predicted"/>